<protein>
    <recommendedName>
        <fullName evidence="2">28S ribosomal protein S17</fullName>
    </recommendedName>
</protein>
<dbReference type="PANTHER" id="PTHR24088">
    <property type="entry name" value="28S RIBOSOMAL PROTEIN S17, MITOCHONDRIAL"/>
    <property type="match status" value="1"/>
</dbReference>
<dbReference type="AlphaFoldDB" id="F1LBD1"/>
<dbReference type="Gene3D" id="2.40.50.140">
    <property type="entry name" value="Nucleic acid-binding proteins"/>
    <property type="match status" value="1"/>
</dbReference>
<dbReference type="InterPro" id="IPR012340">
    <property type="entry name" value="NA-bd_OB-fold"/>
</dbReference>
<evidence type="ECO:0008006" key="2">
    <source>
        <dbReference type="Google" id="ProtNLM"/>
    </source>
</evidence>
<dbReference type="GO" id="GO:0032543">
    <property type="term" value="P:mitochondrial translation"/>
    <property type="evidence" value="ECO:0007669"/>
    <property type="project" value="TreeGrafter"/>
</dbReference>
<dbReference type="EMBL" id="JI176288">
    <property type="protein sequence ID" value="ADY47435.1"/>
    <property type="molecule type" value="mRNA"/>
</dbReference>
<accession>F1LBD1</accession>
<dbReference type="PANTHER" id="PTHR24088:SF0">
    <property type="entry name" value="SMALL RIBOSOMAL SUBUNIT PROTEIN US17M"/>
    <property type="match status" value="1"/>
</dbReference>
<dbReference type="GO" id="GO:0003735">
    <property type="term" value="F:structural constituent of ribosome"/>
    <property type="evidence" value="ECO:0007669"/>
    <property type="project" value="InterPro"/>
</dbReference>
<dbReference type="SUPFAM" id="SSF50249">
    <property type="entry name" value="Nucleic acid-binding proteins"/>
    <property type="match status" value="1"/>
</dbReference>
<evidence type="ECO:0000313" key="1">
    <source>
        <dbReference type="EMBL" id="ADY47435.1"/>
    </source>
</evidence>
<sequence>MFLRSGFSIINIPFRVIELINALCFKYFPISQRCVIQFASTSIFKSRVGTELLMGKVVQLSYIGLKRTPCAQVRCRRNELNVYLKKYFARPFDYWALDADSLTNLGDTVLIRRIERPERPTAIVMHKVERVVFKYGNVIDPVTKKRVVQDEFSDEIELKKQLVKEVIEDPFQQDALLFEERRAIQRERLAARKRAIENDSH</sequence>
<dbReference type="GO" id="GO:0005763">
    <property type="term" value="C:mitochondrial small ribosomal subunit"/>
    <property type="evidence" value="ECO:0007669"/>
    <property type="project" value="InterPro"/>
</dbReference>
<proteinExistence type="evidence at transcript level"/>
<organism evidence="1">
    <name type="scientific">Ascaris suum</name>
    <name type="common">Pig roundworm</name>
    <name type="synonym">Ascaris lumbricoides</name>
    <dbReference type="NCBI Taxonomy" id="6253"/>
    <lineage>
        <taxon>Eukaryota</taxon>
        <taxon>Metazoa</taxon>
        <taxon>Ecdysozoa</taxon>
        <taxon>Nematoda</taxon>
        <taxon>Chromadorea</taxon>
        <taxon>Rhabditida</taxon>
        <taxon>Spirurina</taxon>
        <taxon>Ascaridomorpha</taxon>
        <taxon>Ascaridoidea</taxon>
        <taxon>Ascarididae</taxon>
        <taxon>Ascaris</taxon>
    </lineage>
</organism>
<name>F1LBD1_ASCSU</name>
<dbReference type="InterPro" id="IPR039193">
    <property type="entry name" value="Ribosomal_uS17m_metazoa"/>
</dbReference>
<reference evidence="1" key="1">
    <citation type="journal article" date="2011" name="Genome Res.">
        <title>Deep small RNA sequencing from the nematode Ascaris reveals conservation, functional diversification, and novel developmental profiles.</title>
        <authorList>
            <person name="Wang J."/>
            <person name="Czech B."/>
            <person name="Crunk A."/>
            <person name="Wallace A."/>
            <person name="Mitreva M."/>
            <person name="Hannon G.J."/>
            <person name="Davis R.E."/>
        </authorList>
    </citation>
    <scope>NUCLEOTIDE SEQUENCE</scope>
</reference>